<keyword evidence="1" id="KW-0645">Protease</keyword>
<dbReference type="CDD" id="cd03765">
    <property type="entry name" value="proteasome_beta_bacterial"/>
    <property type="match status" value="1"/>
</dbReference>
<dbReference type="AlphaFoldDB" id="A0A2T5VCP6"/>
<dbReference type="PIRSF" id="PIRSF009120">
    <property type="entry name" value="UCP009120_prtse"/>
    <property type="match status" value="1"/>
</dbReference>
<dbReference type="Proteomes" id="UP000244081">
    <property type="component" value="Unassembled WGS sequence"/>
</dbReference>
<gene>
    <name evidence="1" type="ORF">C8N35_102242</name>
</gene>
<protein>
    <submittedName>
        <fullName evidence="1">Putative proteasome-type protease</fullName>
    </submittedName>
</protein>
<dbReference type="InterPro" id="IPR001353">
    <property type="entry name" value="Proteasome_sua/b"/>
</dbReference>
<evidence type="ECO:0000313" key="1">
    <source>
        <dbReference type="EMBL" id="PTW61531.1"/>
    </source>
</evidence>
<keyword evidence="2" id="KW-1185">Reference proteome</keyword>
<dbReference type="GO" id="GO:0005839">
    <property type="term" value="C:proteasome core complex"/>
    <property type="evidence" value="ECO:0007669"/>
    <property type="project" value="InterPro"/>
</dbReference>
<dbReference type="GO" id="GO:0051603">
    <property type="term" value="P:proteolysis involved in protein catabolic process"/>
    <property type="evidence" value="ECO:0007669"/>
    <property type="project" value="InterPro"/>
</dbReference>
<organism evidence="1 2">
    <name type="scientific">Breoghania corrubedonensis</name>
    <dbReference type="NCBI Taxonomy" id="665038"/>
    <lineage>
        <taxon>Bacteria</taxon>
        <taxon>Pseudomonadati</taxon>
        <taxon>Pseudomonadota</taxon>
        <taxon>Alphaproteobacteria</taxon>
        <taxon>Hyphomicrobiales</taxon>
        <taxon>Stappiaceae</taxon>
        <taxon>Breoghania</taxon>
    </lineage>
</organism>
<sequence>MTYCVALRLDRGLVFAADTRTNAGLDNIATFRKMHIFEKKGDRVIAMCAAGNLAVTQSVISLLRERAHDETLGQPTIMTASTMFQVARVVGQAVRDVREIDGDALAANSENFGVSFLLGGQIGTEAPRLFQIYSAGNFIEATEDTPYFQIGEHKYGKPILDRVTRADMSLGDAAKLVLISFDSTLRSNLSVGMPIDLLLYNRDTLEVSRQTRIEQDDEYFRQLSSGWSDALRDAFSHLPPFDV</sequence>
<dbReference type="Pfam" id="PF00227">
    <property type="entry name" value="Proteasome"/>
    <property type="match status" value="1"/>
</dbReference>
<dbReference type="InterPro" id="IPR029055">
    <property type="entry name" value="Ntn_hydrolases_N"/>
</dbReference>
<reference evidence="1 2" key="1">
    <citation type="submission" date="2018-04" db="EMBL/GenBank/DDBJ databases">
        <title>Genomic Encyclopedia of Archaeal and Bacterial Type Strains, Phase II (KMG-II): from individual species to whole genera.</title>
        <authorList>
            <person name="Goeker M."/>
        </authorList>
    </citation>
    <scope>NUCLEOTIDE SEQUENCE [LARGE SCALE GENOMIC DNA]</scope>
    <source>
        <strain evidence="1 2">DSM 23382</strain>
    </source>
</reference>
<dbReference type="GO" id="GO:0008233">
    <property type="term" value="F:peptidase activity"/>
    <property type="evidence" value="ECO:0007669"/>
    <property type="project" value="UniProtKB-KW"/>
</dbReference>
<dbReference type="EMBL" id="QAYG01000002">
    <property type="protein sequence ID" value="PTW61531.1"/>
    <property type="molecule type" value="Genomic_DNA"/>
</dbReference>
<dbReference type="OrthoDB" id="9786336at2"/>
<keyword evidence="1" id="KW-0378">Hydrolase</keyword>
<proteinExistence type="predicted"/>
<dbReference type="SUPFAM" id="SSF56235">
    <property type="entry name" value="N-terminal nucleophile aminohydrolases (Ntn hydrolases)"/>
    <property type="match status" value="1"/>
</dbReference>
<name>A0A2T5VCP6_9HYPH</name>
<dbReference type="InterPro" id="IPR016545">
    <property type="entry name" value="UCP009120_prtse"/>
</dbReference>
<dbReference type="RefSeq" id="WP_107989380.1">
    <property type="nucleotide sequence ID" value="NZ_QAYG01000002.1"/>
</dbReference>
<accession>A0A2T5VCP6</accession>
<dbReference type="Gene3D" id="3.60.20.10">
    <property type="entry name" value="Glutamine Phosphoribosylpyrophosphate, subunit 1, domain 1"/>
    <property type="match status" value="1"/>
</dbReference>
<comment type="caution">
    <text evidence="1">The sequence shown here is derived from an EMBL/GenBank/DDBJ whole genome shotgun (WGS) entry which is preliminary data.</text>
</comment>
<keyword evidence="1" id="KW-0647">Proteasome</keyword>
<evidence type="ECO:0000313" key="2">
    <source>
        <dbReference type="Proteomes" id="UP000244081"/>
    </source>
</evidence>